<dbReference type="InterPro" id="IPR004705">
    <property type="entry name" value="Cation/H_exchanger_CPA1_bac"/>
</dbReference>
<comment type="subcellular location">
    <subcellularLocation>
        <location evidence="1 10">Cell membrane</location>
        <topology evidence="1 10">Multi-pass membrane protein</topology>
    </subcellularLocation>
</comment>
<dbReference type="PANTHER" id="PTHR10110:SF86">
    <property type="entry name" value="SODIUM_HYDROGEN EXCHANGER 7"/>
    <property type="match status" value="1"/>
</dbReference>
<dbReference type="GO" id="GO:0005886">
    <property type="term" value="C:plasma membrane"/>
    <property type="evidence" value="ECO:0007669"/>
    <property type="project" value="UniProtKB-SubCell"/>
</dbReference>
<dbReference type="InterPro" id="IPR006153">
    <property type="entry name" value="Cation/H_exchanger_TM"/>
</dbReference>
<dbReference type="AlphaFoldDB" id="A0A1G1TLI3"/>
<dbReference type="GO" id="GO:0051453">
    <property type="term" value="P:regulation of intracellular pH"/>
    <property type="evidence" value="ECO:0007669"/>
    <property type="project" value="TreeGrafter"/>
</dbReference>
<dbReference type="GO" id="GO:0098719">
    <property type="term" value="P:sodium ion import across plasma membrane"/>
    <property type="evidence" value="ECO:0007669"/>
    <property type="project" value="TreeGrafter"/>
</dbReference>
<proteinExistence type="inferred from homology"/>
<evidence type="ECO:0000256" key="9">
    <source>
        <dbReference type="ARBA" id="ARBA00023201"/>
    </source>
</evidence>
<dbReference type="RefSeq" id="WP_070740593.1">
    <property type="nucleotide sequence ID" value="NZ_MDZA01000036.1"/>
</dbReference>
<feature type="domain" description="Cation/H+ exchanger transmembrane" evidence="12">
    <location>
        <begin position="12"/>
        <end position="405"/>
    </location>
</feature>
<comment type="caution">
    <text evidence="13">The sequence shown here is derived from an EMBL/GenBank/DDBJ whole genome shotgun (WGS) entry which is preliminary data.</text>
</comment>
<feature type="transmembrane region" description="Helical" evidence="10">
    <location>
        <begin position="83"/>
        <end position="105"/>
    </location>
</feature>
<dbReference type="GO" id="GO:0015385">
    <property type="term" value="F:sodium:proton antiporter activity"/>
    <property type="evidence" value="ECO:0007669"/>
    <property type="project" value="InterPro"/>
</dbReference>
<sequence length="531" mass="55999">MHEVELLVLLLAATTALAEVANRLRVPYPVLLVLAGLALSLLPGLPPVVLAPNLVFFVFLPPLLYASAWALSWSAFRSEARPITLLAVGCVLFSLAVVAAVAHYALPGFGWGPAFVLAAIVSPTDAVSAAVATKGLPVSRRVSIVLEGESLVNDATGLIAYRYAVAAVVTGQFALGQAAGQLLLVTAVGIGVGVGVAAAFYGVHRLSRTSAAIDTSLTLLTPYAAYLLAETLHGSGVLAVVAAALFSSQYAGRIATHDRRLQAAAVWETLEFLLNGLVFILIGLQLPGVVKGVAPALRGPLVGYGVLISLAVLGARMLWVYPSAYLPRWLGGSSAKSSEAPTLAEATLLGWGGMRGVLSLAAALALPLALPNGDAFPQRNPMLLLTFVVILVSLLVQGLTLRPLIGWLGLEADGAAEREEQALRVRLATHTLAYLKGPEAAGQAPAEILGRMQSRYQIRLDRLQRRAAGGPEAVPAAALSPFQKLQEVLIHVERGMLEQLRREQRTSEEVLRKLENELDLEEGRLALDKAS</sequence>
<comment type="function">
    <text evidence="10">Na(+)/H(+) antiporter that extrudes sodium in exchange for external protons.</text>
</comment>
<protein>
    <submittedName>
        <fullName evidence="13">Na+/H+ antiporter</fullName>
    </submittedName>
</protein>
<gene>
    <name evidence="13" type="ORF">BEN49_18615</name>
</gene>
<evidence type="ECO:0000256" key="1">
    <source>
        <dbReference type="ARBA" id="ARBA00004651"/>
    </source>
</evidence>
<comment type="similarity">
    <text evidence="10">Belongs to the monovalent cation:proton antiporter 1 (CPA1) transporter (TC 2.A.36) family.</text>
</comment>
<evidence type="ECO:0000256" key="11">
    <source>
        <dbReference type="SAM" id="Coils"/>
    </source>
</evidence>
<dbReference type="PANTHER" id="PTHR10110">
    <property type="entry name" value="SODIUM/HYDROGEN EXCHANGER"/>
    <property type="match status" value="1"/>
</dbReference>
<comment type="caution">
    <text evidence="10">Lacks conserved residue(s) required for the propagation of feature annotation.</text>
</comment>
<accession>A0A1G1TLI3</accession>
<keyword evidence="8 10" id="KW-0472">Membrane</keyword>
<evidence type="ECO:0000256" key="2">
    <source>
        <dbReference type="ARBA" id="ARBA00022448"/>
    </source>
</evidence>
<feature type="transmembrane region" description="Helical" evidence="10">
    <location>
        <begin position="49"/>
        <end position="71"/>
    </location>
</feature>
<keyword evidence="4 10" id="KW-0812">Transmembrane</keyword>
<feature type="coiled-coil region" evidence="11">
    <location>
        <begin position="497"/>
        <end position="531"/>
    </location>
</feature>
<dbReference type="Gene3D" id="6.10.140.1330">
    <property type="match status" value="1"/>
</dbReference>
<evidence type="ECO:0000256" key="7">
    <source>
        <dbReference type="ARBA" id="ARBA00023065"/>
    </source>
</evidence>
<evidence type="ECO:0000256" key="10">
    <source>
        <dbReference type="RuleBase" id="RU366002"/>
    </source>
</evidence>
<organism evidence="13 14">
    <name type="scientific">Hymenobacter coccineus</name>
    <dbReference type="NCBI Taxonomy" id="1908235"/>
    <lineage>
        <taxon>Bacteria</taxon>
        <taxon>Pseudomonadati</taxon>
        <taxon>Bacteroidota</taxon>
        <taxon>Cytophagia</taxon>
        <taxon>Cytophagales</taxon>
        <taxon>Hymenobacteraceae</taxon>
        <taxon>Hymenobacter</taxon>
    </lineage>
</organism>
<evidence type="ECO:0000313" key="14">
    <source>
        <dbReference type="Proteomes" id="UP000177506"/>
    </source>
</evidence>
<evidence type="ECO:0000256" key="4">
    <source>
        <dbReference type="ARBA" id="ARBA00022692"/>
    </source>
</evidence>
<evidence type="ECO:0000259" key="12">
    <source>
        <dbReference type="Pfam" id="PF00999"/>
    </source>
</evidence>
<feature type="transmembrane region" description="Helical" evidence="10">
    <location>
        <begin position="266"/>
        <end position="286"/>
    </location>
</feature>
<dbReference type="OrthoDB" id="9809206at2"/>
<feature type="transmembrane region" description="Helical" evidence="10">
    <location>
        <begin position="306"/>
        <end position="327"/>
    </location>
</feature>
<keyword evidence="7 10" id="KW-0406">Ion transport</keyword>
<keyword evidence="9 10" id="KW-0739">Sodium transport</keyword>
<keyword evidence="14" id="KW-1185">Reference proteome</keyword>
<keyword evidence="2 10" id="KW-0813">Transport</keyword>
<keyword evidence="10" id="KW-0050">Antiport</keyword>
<name>A0A1G1TLI3_9BACT</name>
<dbReference type="NCBIfam" id="TIGR00831">
    <property type="entry name" value="a_cpa1"/>
    <property type="match status" value="1"/>
</dbReference>
<evidence type="ECO:0000256" key="6">
    <source>
        <dbReference type="ARBA" id="ARBA00023053"/>
    </source>
</evidence>
<keyword evidence="3 10" id="KW-1003">Cell membrane</keyword>
<dbReference type="Pfam" id="PF00999">
    <property type="entry name" value="Na_H_Exchanger"/>
    <property type="match status" value="1"/>
</dbReference>
<keyword evidence="6 10" id="KW-0915">Sodium</keyword>
<keyword evidence="11" id="KW-0175">Coiled coil</keyword>
<evidence type="ECO:0000313" key="13">
    <source>
        <dbReference type="EMBL" id="OGX91739.1"/>
    </source>
</evidence>
<dbReference type="InterPro" id="IPR018422">
    <property type="entry name" value="Cation/H_exchanger_CPA1"/>
</dbReference>
<feature type="transmembrane region" description="Helical" evidence="10">
    <location>
        <begin position="182"/>
        <end position="203"/>
    </location>
</feature>
<evidence type="ECO:0000256" key="5">
    <source>
        <dbReference type="ARBA" id="ARBA00022989"/>
    </source>
</evidence>
<evidence type="ECO:0000256" key="8">
    <source>
        <dbReference type="ARBA" id="ARBA00023136"/>
    </source>
</evidence>
<dbReference type="Proteomes" id="UP000177506">
    <property type="component" value="Unassembled WGS sequence"/>
</dbReference>
<feature type="transmembrane region" description="Helical" evidence="10">
    <location>
        <begin position="382"/>
        <end position="401"/>
    </location>
</feature>
<keyword evidence="5 10" id="KW-1133">Transmembrane helix</keyword>
<evidence type="ECO:0000256" key="3">
    <source>
        <dbReference type="ARBA" id="ARBA00022475"/>
    </source>
</evidence>
<feature type="transmembrane region" description="Helical" evidence="10">
    <location>
        <begin position="223"/>
        <end position="246"/>
    </location>
</feature>
<reference evidence="13 14" key="1">
    <citation type="submission" date="2016-08" db="EMBL/GenBank/DDBJ databases">
        <title>Hymenobacter coccineus sp. nov., Hymenobacter lapidarius sp. nov. and Hymenobacter glacialis sp. nov., isolated from Antarctic soil.</title>
        <authorList>
            <person name="Sedlacek I."/>
            <person name="Kralova S."/>
            <person name="Kyrova K."/>
            <person name="Maslanova I."/>
            <person name="Stankova E."/>
            <person name="Vrbovska V."/>
            <person name="Nemec M."/>
            <person name="Bartak M."/>
            <person name="Svec P."/>
            <person name="Busse H.-J."/>
            <person name="Pantucek R."/>
        </authorList>
    </citation>
    <scope>NUCLEOTIDE SEQUENCE [LARGE SCALE GENOMIC DNA]</scope>
    <source>
        <strain evidence="13 14">CCM 8649</strain>
    </source>
</reference>
<dbReference type="GO" id="GO:0015386">
    <property type="term" value="F:potassium:proton antiporter activity"/>
    <property type="evidence" value="ECO:0007669"/>
    <property type="project" value="TreeGrafter"/>
</dbReference>
<dbReference type="EMBL" id="MDZA01000036">
    <property type="protein sequence ID" value="OGX91739.1"/>
    <property type="molecule type" value="Genomic_DNA"/>
</dbReference>
<feature type="transmembrane region" description="Helical" evidence="10">
    <location>
        <begin position="348"/>
        <end position="370"/>
    </location>
</feature>